<name>A0A382TTH5_9ZZZZ</name>
<accession>A0A382TTH5</accession>
<dbReference type="GO" id="GO:0006260">
    <property type="term" value="P:DNA replication"/>
    <property type="evidence" value="ECO:0007669"/>
    <property type="project" value="InterPro"/>
</dbReference>
<dbReference type="PANTHER" id="PTHR32294:SF0">
    <property type="entry name" value="DNA POLYMERASE III SUBUNIT ALPHA"/>
    <property type="match status" value="1"/>
</dbReference>
<feature type="non-terminal residue" evidence="2">
    <location>
        <position position="115"/>
    </location>
</feature>
<dbReference type="AlphaFoldDB" id="A0A382TTH5"/>
<dbReference type="Pfam" id="PF02811">
    <property type="entry name" value="PHP"/>
    <property type="match status" value="1"/>
</dbReference>
<dbReference type="SMART" id="SM00481">
    <property type="entry name" value="POLIIIAc"/>
    <property type="match status" value="1"/>
</dbReference>
<organism evidence="2">
    <name type="scientific">marine metagenome</name>
    <dbReference type="NCBI Taxonomy" id="408172"/>
    <lineage>
        <taxon>unclassified sequences</taxon>
        <taxon>metagenomes</taxon>
        <taxon>ecological metagenomes</taxon>
    </lineage>
</organism>
<dbReference type="PANTHER" id="PTHR32294">
    <property type="entry name" value="DNA POLYMERASE III SUBUNIT ALPHA"/>
    <property type="match status" value="1"/>
</dbReference>
<dbReference type="SUPFAM" id="SSF89550">
    <property type="entry name" value="PHP domain-like"/>
    <property type="match status" value="1"/>
</dbReference>
<dbReference type="GO" id="GO:0008408">
    <property type="term" value="F:3'-5' exonuclease activity"/>
    <property type="evidence" value="ECO:0007669"/>
    <property type="project" value="InterPro"/>
</dbReference>
<proteinExistence type="predicted"/>
<dbReference type="InterPro" id="IPR003141">
    <property type="entry name" value="Pol/His_phosphatase_N"/>
</dbReference>
<feature type="domain" description="Polymerase/histidinol phosphatase N-terminal" evidence="1">
    <location>
        <begin position="7"/>
        <end position="74"/>
    </location>
</feature>
<evidence type="ECO:0000259" key="1">
    <source>
        <dbReference type="SMART" id="SM00481"/>
    </source>
</evidence>
<reference evidence="2" key="1">
    <citation type="submission" date="2018-05" db="EMBL/GenBank/DDBJ databases">
        <authorList>
            <person name="Lanie J.A."/>
            <person name="Ng W.-L."/>
            <person name="Kazmierczak K.M."/>
            <person name="Andrzejewski T.M."/>
            <person name="Davidsen T.M."/>
            <person name="Wayne K.J."/>
            <person name="Tettelin H."/>
            <person name="Glass J.I."/>
            <person name="Rusch D."/>
            <person name="Podicherti R."/>
            <person name="Tsui H.-C.T."/>
            <person name="Winkler M.E."/>
        </authorList>
    </citation>
    <scope>NUCLEOTIDE SEQUENCE</scope>
</reference>
<protein>
    <recommendedName>
        <fullName evidence="1">Polymerase/histidinol phosphatase N-terminal domain-containing protein</fullName>
    </recommendedName>
</protein>
<dbReference type="InterPro" id="IPR016195">
    <property type="entry name" value="Pol/histidinol_Pase-like"/>
</dbReference>
<sequence>MDSSSFVHLQCQSEYSVKNSLIRVPKLVESVQQAGMNSVALTDDMSLFSAVKFYQKAIDSGVKPIIGAKVVVDFSLGQYDVILLCQNNEGYLNLSELISKAYLSEYGIEGVSVTE</sequence>
<dbReference type="Gene3D" id="3.20.20.140">
    <property type="entry name" value="Metal-dependent hydrolases"/>
    <property type="match status" value="1"/>
</dbReference>
<evidence type="ECO:0000313" key="2">
    <source>
        <dbReference type="EMBL" id="SVD24778.1"/>
    </source>
</evidence>
<gene>
    <name evidence="2" type="ORF">METZ01_LOCUS377632</name>
</gene>
<dbReference type="InterPro" id="IPR004805">
    <property type="entry name" value="DnaE2/DnaE/PolC"/>
</dbReference>
<dbReference type="EMBL" id="UINC01138680">
    <property type="protein sequence ID" value="SVD24778.1"/>
    <property type="molecule type" value="Genomic_DNA"/>
</dbReference>
<dbReference type="InterPro" id="IPR004013">
    <property type="entry name" value="PHP_dom"/>
</dbReference>